<sequence>MSDRYAFERFASKADPEELKSHMLYKLTETSLDGKEDSHEP</sequence>
<organism evidence="1 2">
    <name type="scientific">Paenibacillus illinoisensis</name>
    <dbReference type="NCBI Taxonomy" id="59845"/>
    <lineage>
        <taxon>Bacteria</taxon>
        <taxon>Bacillati</taxon>
        <taxon>Bacillota</taxon>
        <taxon>Bacilli</taxon>
        <taxon>Bacillales</taxon>
        <taxon>Paenibacillaceae</taxon>
        <taxon>Paenibacillus</taxon>
    </lineage>
</organism>
<reference evidence="1 2" key="1">
    <citation type="submission" date="2024-11" db="EMBL/GenBank/DDBJ databases">
        <title>Identification and Characterization of a Novel Fosfomycin Bacillithiol Transferase FosB8 in Paenibacillus illinoisensis.</title>
        <authorList>
            <person name="Lu W."/>
        </authorList>
    </citation>
    <scope>NUCLEOTIDE SEQUENCE [LARGE SCALE GENOMIC DNA]</scope>
    <source>
        <strain evidence="1 2">WP77</strain>
    </source>
</reference>
<keyword evidence="2" id="KW-1185">Reference proteome</keyword>
<proteinExistence type="predicted"/>
<comment type="caution">
    <text evidence="1">The sequence shown here is derived from an EMBL/GenBank/DDBJ whole genome shotgun (WGS) entry which is preliminary data.</text>
</comment>
<dbReference type="Proteomes" id="UP001618531">
    <property type="component" value="Unassembled WGS sequence"/>
</dbReference>
<protein>
    <submittedName>
        <fullName evidence="1">Uncharacterized protein</fullName>
    </submittedName>
</protein>
<evidence type="ECO:0000313" key="2">
    <source>
        <dbReference type="Proteomes" id="UP001618531"/>
    </source>
</evidence>
<accession>A0ABW8HSZ5</accession>
<evidence type="ECO:0000313" key="1">
    <source>
        <dbReference type="EMBL" id="MFK0522796.1"/>
    </source>
</evidence>
<name>A0ABW8HSZ5_9BACL</name>
<dbReference type="EMBL" id="JBIYSL010000002">
    <property type="protein sequence ID" value="MFK0522796.1"/>
    <property type="molecule type" value="Genomic_DNA"/>
</dbReference>
<dbReference type="RefSeq" id="WP_402874768.1">
    <property type="nucleotide sequence ID" value="NZ_JBIYSL010000002.1"/>
</dbReference>
<gene>
    <name evidence="1" type="ORF">ACINKY_11385</name>
</gene>